<dbReference type="InterPro" id="IPR003838">
    <property type="entry name" value="ABC3_permease_C"/>
</dbReference>
<protein>
    <submittedName>
        <fullName evidence="9">ABC transporter permease</fullName>
    </submittedName>
</protein>
<reference evidence="9" key="1">
    <citation type="submission" date="2018-10" db="EMBL/GenBank/DDBJ databases">
        <title>Schaedlerella arabinophila gen. nov. sp. nov., isolated from the mouse intestinal tract and comparative analysis with the genome of the closely related altered Schaedler flora strain ASF502.</title>
        <authorList>
            <person name="Miyake S."/>
            <person name="Soh M."/>
            <person name="Seedorf H."/>
        </authorList>
    </citation>
    <scope>NUCLEOTIDE SEQUENCE [LARGE SCALE GENOMIC DNA]</scope>
    <source>
        <strain evidence="9">DSM 106076</strain>
    </source>
</reference>
<evidence type="ECO:0000256" key="7">
    <source>
        <dbReference type="SAM" id="Phobius"/>
    </source>
</evidence>
<keyword evidence="5 7" id="KW-0472">Membrane</keyword>
<name>A0A426DJQ0_9FIRM</name>
<feature type="transmembrane region" description="Helical" evidence="7">
    <location>
        <begin position="21"/>
        <end position="41"/>
    </location>
</feature>
<evidence type="ECO:0000256" key="3">
    <source>
        <dbReference type="ARBA" id="ARBA00022692"/>
    </source>
</evidence>
<dbReference type="GO" id="GO:0005886">
    <property type="term" value="C:plasma membrane"/>
    <property type="evidence" value="ECO:0007669"/>
    <property type="project" value="UniProtKB-SubCell"/>
</dbReference>
<dbReference type="InterPro" id="IPR050250">
    <property type="entry name" value="Macrolide_Exporter_MacB"/>
</dbReference>
<dbReference type="RefSeq" id="WP_125128265.1">
    <property type="nucleotide sequence ID" value="NZ_RHJS01000002.1"/>
</dbReference>
<feature type="domain" description="ABC3 transporter permease C-terminal" evidence="8">
    <location>
        <begin position="310"/>
        <end position="440"/>
    </location>
</feature>
<gene>
    <name evidence="9" type="ORF">EBB54_16925</name>
</gene>
<feature type="transmembrane region" description="Helical" evidence="7">
    <location>
        <begin position="483"/>
        <end position="503"/>
    </location>
</feature>
<evidence type="ECO:0000259" key="8">
    <source>
        <dbReference type="Pfam" id="PF02687"/>
    </source>
</evidence>
<dbReference type="EMBL" id="RHJS01000002">
    <property type="protein sequence ID" value="RRK32853.1"/>
    <property type="molecule type" value="Genomic_DNA"/>
</dbReference>
<feature type="transmembrane region" description="Helical" evidence="7">
    <location>
        <begin position="799"/>
        <end position="818"/>
    </location>
</feature>
<organism evidence="9 10">
    <name type="scientific">Schaedlerella arabinosiphila</name>
    <dbReference type="NCBI Taxonomy" id="2044587"/>
    <lineage>
        <taxon>Bacteria</taxon>
        <taxon>Bacillati</taxon>
        <taxon>Bacillota</taxon>
        <taxon>Clostridia</taxon>
        <taxon>Lachnospirales</taxon>
        <taxon>Lachnospiraceae</taxon>
        <taxon>Schaedlerella</taxon>
    </lineage>
</organism>
<feature type="transmembrane region" description="Helical" evidence="7">
    <location>
        <begin position="848"/>
        <end position="871"/>
    </location>
</feature>
<comment type="similarity">
    <text evidence="6">Belongs to the ABC-4 integral membrane protein family.</text>
</comment>
<feature type="transmembrane region" description="Helical" evidence="7">
    <location>
        <begin position="306"/>
        <end position="327"/>
    </location>
</feature>
<evidence type="ECO:0000256" key="4">
    <source>
        <dbReference type="ARBA" id="ARBA00022989"/>
    </source>
</evidence>
<evidence type="ECO:0000256" key="6">
    <source>
        <dbReference type="ARBA" id="ARBA00038076"/>
    </source>
</evidence>
<feature type="transmembrane region" description="Helical" evidence="7">
    <location>
        <begin position="891"/>
        <end position="913"/>
    </location>
</feature>
<feature type="transmembrane region" description="Helical" evidence="7">
    <location>
        <begin position="359"/>
        <end position="382"/>
    </location>
</feature>
<comment type="subcellular location">
    <subcellularLocation>
        <location evidence="1">Cell membrane</location>
        <topology evidence="1">Multi-pass membrane protein</topology>
    </subcellularLocation>
</comment>
<dbReference type="AlphaFoldDB" id="A0A426DJQ0"/>
<evidence type="ECO:0000256" key="1">
    <source>
        <dbReference type="ARBA" id="ARBA00004651"/>
    </source>
</evidence>
<evidence type="ECO:0000313" key="9">
    <source>
        <dbReference type="EMBL" id="RRK32853.1"/>
    </source>
</evidence>
<evidence type="ECO:0000256" key="5">
    <source>
        <dbReference type="ARBA" id="ARBA00023136"/>
    </source>
</evidence>
<comment type="caution">
    <text evidence="9">The sequence shown here is derived from an EMBL/GenBank/DDBJ whole genome shotgun (WGS) entry which is preliminary data.</text>
</comment>
<dbReference type="Proteomes" id="UP000274920">
    <property type="component" value="Unassembled WGS sequence"/>
</dbReference>
<sequence length="930" mass="103850">MKKNIVFYVTRQYMKQNKGRTFTTFAGIVFMVLLMTCVFVGRDTGIYYLQDVASLKNGKWHVSMYGITSEEYEEVREMPNVKETALSAAFGSTMFGASANPERPYLNLKAYSAPCFDWMNIKLSEGRLPENSREIIVSKSAAEDGSDIAVGDLVEAEFFERSITGINSEIKETVFPFQNITIKYGETKDVPEEFPYWGENEDFRENRTYTGQKGTYQVVGIMEPPAYEQMGAAGYTAITLLEDSQAAALETFNLSLILDVENNPDQDIPALLRAAGAGGYEIDVNDYVLAFTASTSDTTLNLVVKFMTVFFVVLIMAASVILIYNVFNMSFQERSRYLGMLCSIGATGRQKRSSIFYEAFFLLVFALPTGVLLGIGVIRLAMAAFRPFIGSFLRISSLVTIDPAVIRISWENLAAVILASTVTVLISAWLPARKIGKIGPVECIRGNIWKKSRQYQMQASFIHMFGAEGMLAKNMLLRRNKKVRSVGSAAAVFLVVLTVTIFGSDAVHRIIRVKMGEEEMSLNTERYDYVLYAGESKLEALKEEIEKDAGVEYTAKWRDGMFAGQVPVDAYGAEYWDALHGVFNLYYHRELSEEEFREEHGFRGGASMPVNILSVDMDTMRDMAGKIGADADRLLDPEQTSAIVLSTGAVSTSSFMIGGMSPEKYRMFRISRMTDMKEGDTVPVSLYSSYEEKEVEVPVEIAGFAETNQLQDYVEFKNNNYMWLIVNEAAGSRMADILRVEGAASSMMDEMLLIRMNGKPTDIIDRLQRASEQDDARFGILETEYQSTMANAVSGIVDVMLFSFIVLTSVICLLNLFNSIRGWRLESRQELAVLRSVGMASGQMKKMLLYECAGIFLWALLLAGVFSGMLIACVRFGLVVIFGNLELPTPWLWIAGAALVVGAVLTGLTLYGFGRERQEELYENMRREGV</sequence>
<dbReference type="GO" id="GO:0022857">
    <property type="term" value="F:transmembrane transporter activity"/>
    <property type="evidence" value="ECO:0007669"/>
    <property type="project" value="TreeGrafter"/>
</dbReference>
<proteinExistence type="inferred from homology"/>
<feature type="transmembrane region" description="Helical" evidence="7">
    <location>
        <begin position="413"/>
        <end position="432"/>
    </location>
</feature>
<keyword evidence="10" id="KW-1185">Reference proteome</keyword>
<dbReference type="Pfam" id="PF02687">
    <property type="entry name" value="FtsX"/>
    <property type="match status" value="2"/>
</dbReference>
<keyword evidence="3 7" id="KW-0812">Transmembrane</keyword>
<feature type="domain" description="ABC3 transporter permease C-terminal" evidence="8">
    <location>
        <begin position="803"/>
        <end position="908"/>
    </location>
</feature>
<keyword evidence="2" id="KW-1003">Cell membrane</keyword>
<evidence type="ECO:0000313" key="10">
    <source>
        <dbReference type="Proteomes" id="UP000274920"/>
    </source>
</evidence>
<keyword evidence="4 7" id="KW-1133">Transmembrane helix</keyword>
<accession>A0A426DJQ0</accession>
<evidence type="ECO:0000256" key="2">
    <source>
        <dbReference type="ARBA" id="ARBA00022475"/>
    </source>
</evidence>
<dbReference type="PANTHER" id="PTHR30572">
    <property type="entry name" value="MEMBRANE COMPONENT OF TRANSPORTER-RELATED"/>
    <property type="match status" value="1"/>
</dbReference>
<dbReference type="PANTHER" id="PTHR30572:SF4">
    <property type="entry name" value="ABC TRANSPORTER PERMEASE YTRF"/>
    <property type="match status" value="1"/>
</dbReference>